<reference evidence="2" key="1">
    <citation type="submission" date="2018-06" db="EMBL/GenBank/DDBJ databases">
        <authorList>
            <person name="Zhirakovskaya E."/>
        </authorList>
    </citation>
    <scope>NUCLEOTIDE SEQUENCE</scope>
</reference>
<feature type="transmembrane region" description="Helical" evidence="1">
    <location>
        <begin position="459"/>
        <end position="482"/>
    </location>
</feature>
<feature type="transmembrane region" description="Helical" evidence="1">
    <location>
        <begin position="488"/>
        <end position="510"/>
    </location>
</feature>
<keyword evidence="1" id="KW-1133">Transmembrane helix</keyword>
<dbReference type="AlphaFoldDB" id="A0A3B0XRK0"/>
<evidence type="ECO:0000313" key="2">
    <source>
        <dbReference type="EMBL" id="VAW65822.1"/>
    </source>
</evidence>
<keyword evidence="1" id="KW-0812">Transmembrane</keyword>
<evidence type="ECO:0000256" key="1">
    <source>
        <dbReference type="SAM" id="Phobius"/>
    </source>
</evidence>
<dbReference type="EMBL" id="UOFI01000069">
    <property type="protein sequence ID" value="VAW65822.1"/>
    <property type="molecule type" value="Genomic_DNA"/>
</dbReference>
<accession>A0A3B0XRK0</accession>
<sequence length="549" mass="60557">MPSQVNDQSTNGNMEFRLPSAEDTVFQPLINFVGLDFYQNNVFRVLGLPTSSTPQDIRKQLEKAKLMSKYGGGSVTAGLLLINDTPNFETMHDLMHDLKDPENRLLQEFFWFWSNPSEKNSSLDTLKQGDVSAAIKIWEKASGEINEQDIGIHNLAILHHVMALDFEILASRMTESGDILKDCDTAWSKAYFYWNSVLKGEGVWSALTNRIRELNDHRLTTGISRCIRSTLPFALLSINAKLAVSAATNGESDNCARQLGIMRKSGMGQESIDEALRNEIKPILKHLQTLQEKATDDVEADYEKADKCTRWLLQQVKPLLTILDLVIGKDNPTRDNAYDDVALTALTGAINYGNKTNNWSEALELLELIEPFPVGAAARSQVIKNHNIIHDNISGSLCWFCEKNKGEVEYSLESKMHGEVKKTPTYEGVRITWNKITVTVPRCANCSEVHSRQVTRSSLIGAGMGLVTGSAGIVIWNINAWAGVSLDALSGGVLWGGGGFLGGAFVGLMSSGSFSPEGIKPLSSNLEYPGIKELQEQGWAFGEEPPSEE</sequence>
<organism evidence="2">
    <name type="scientific">hydrothermal vent metagenome</name>
    <dbReference type="NCBI Taxonomy" id="652676"/>
    <lineage>
        <taxon>unclassified sequences</taxon>
        <taxon>metagenomes</taxon>
        <taxon>ecological metagenomes</taxon>
    </lineage>
</organism>
<protein>
    <submittedName>
        <fullName evidence="2">Uncharacterized protein</fullName>
    </submittedName>
</protein>
<name>A0A3B0XRK0_9ZZZZ</name>
<gene>
    <name evidence="2" type="ORF">MNBD_GAMMA09-3310</name>
</gene>
<proteinExistence type="predicted"/>
<keyword evidence="1" id="KW-0472">Membrane</keyword>